<evidence type="ECO:0000313" key="1">
    <source>
        <dbReference type="EMBL" id="QBJ03842.1"/>
    </source>
</evidence>
<accession>A0A4Y5FFG8</accession>
<evidence type="ECO:0000313" key="2">
    <source>
        <dbReference type="Proteomes" id="UP000306187"/>
    </source>
</evidence>
<name>A0A4Y5FFG8_9CAUD</name>
<sequence>MFDIVRVTGSKLKAENYFCKSLENFYDAQSLCNYLNSKSGVDTNYKVVNSTYELSHY</sequence>
<dbReference type="Proteomes" id="UP000306187">
    <property type="component" value="Segment"/>
</dbReference>
<organism evidence="1 2">
    <name type="scientific">Lactobacillus phage SAC12B</name>
    <dbReference type="NCBI Taxonomy" id="2510941"/>
    <lineage>
        <taxon>Viruses</taxon>
        <taxon>Duplodnaviria</taxon>
        <taxon>Heunggongvirae</taxon>
        <taxon>Uroviricota</taxon>
        <taxon>Caudoviricetes</taxon>
        <taxon>Herelleviridae</taxon>
        <taxon>Tybeckvirus</taxon>
        <taxon>Tybeckvirus SAC12B</taxon>
    </lineage>
</organism>
<gene>
    <name evidence="1" type="ORF">SAC12B_0053</name>
</gene>
<proteinExistence type="predicted"/>
<dbReference type="EMBL" id="MK504446">
    <property type="protein sequence ID" value="QBJ03842.1"/>
    <property type="molecule type" value="Genomic_DNA"/>
</dbReference>
<reference evidence="1" key="1">
    <citation type="submission" date="2019-02" db="EMBL/GenBank/DDBJ databases">
        <title>Isolation of virulent Lactobacillus brevis phages.</title>
        <authorList>
            <person name="Feyereisen M."/>
            <person name="Mahony J."/>
            <person name="O'Sullivan T."/>
            <person name="van Sinderen D."/>
        </authorList>
    </citation>
    <scope>NUCLEOTIDE SEQUENCE [LARGE SCALE GENOMIC DNA]</scope>
</reference>
<keyword evidence="2" id="KW-1185">Reference proteome</keyword>
<protein>
    <submittedName>
        <fullName evidence="1">Uncharacterized protein</fullName>
    </submittedName>
</protein>